<dbReference type="SMART" id="SM00546">
    <property type="entry name" value="CUE"/>
    <property type="match status" value="1"/>
</dbReference>
<sequence length="384" mass="42105">MADEGKIGTPTKTSGGGNSNPESPTTARPLDFDDEPQEIGVTSTETEVPPPKPPRPLTPRQQAENTLKEAFPTVDAAVIKAVLTASDYNIERSFHALLGMTDPKAQEDLPPPKPPRPSYPATSTTQKQLEEDESASARRGEGTWRGSRPRQDDYEEEREYNFFEDDLPVIRENIRKGFLETQSKVNAWVQNFKKKLEGDDDEPRSSGGYGQGYGEGYNRPRRSGDSARRSGDRERYDADPQVLSDDFSALELRDAEAAPPRPTRPLANPNLYRTSASSQERRKVAFQQGPPEEIDNLYDAPESTKRTPSTGGKSSKWQPLSTVEPSPVGDNDPFSLGDSEDEGDFKKKDLGVDETDHAKKATSASDLGSSSKDDSKAGDKAAGK</sequence>
<dbReference type="RefSeq" id="XP_013330546.1">
    <property type="nucleotide sequence ID" value="XM_013475092.1"/>
</dbReference>
<keyword evidence="4" id="KW-1185">Reference proteome</keyword>
<protein>
    <submittedName>
        <fullName evidence="3">CUE domain protein</fullName>
    </submittedName>
</protein>
<dbReference type="OrthoDB" id="9942608at2759"/>
<feature type="compositionally biased region" description="Pro residues" evidence="1">
    <location>
        <begin position="109"/>
        <end position="118"/>
    </location>
</feature>
<reference evidence="3 4" key="1">
    <citation type="submission" date="2015-04" db="EMBL/GenBank/DDBJ databases">
        <authorList>
            <person name="Heijne W.H."/>
            <person name="Fedorova N.D."/>
            <person name="Nierman W.C."/>
            <person name="Vollebregt A.W."/>
            <person name="Zhao Z."/>
            <person name="Wu L."/>
            <person name="Kumar M."/>
            <person name="Stam H."/>
            <person name="van den Berg M.A."/>
            <person name="Pel H.J."/>
        </authorList>
    </citation>
    <scope>NUCLEOTIDE SEQUENCE [LARGE SCALE GENOMIC DNA]</scope>
    <source>
        <strain evidence="3 4">CBS 393.64</strain>
    </source>
</reference>
<dbReference type="PANTHER" id="PTHR16461:SF5">
    <property type="entry name" value="TOLL-INTERACTING PROTEIN"/>
    <property type="match status" value="1"/>
</dbReference>
<dbReference type="InterPro" id="IPR041807">
    <property type="entry name" value="Cue5/Don1_CUE"/>
</dbReference>
<dbReference type="SUPFAM" id="SSF46934">
    <property type="entry name" value="UBA-like"/>
    <property type="match status" value="1"/>
</dbReference>
<evidence type="ECO:0000313" key="3">
    <source>
        <dbReference type="EMBL" id="KKA23934.1"/>
    </source>
</evidence>
<feature type="region of interest" description="Disordered" evidence="1">
    <location>
        <begin position="99"/>
        <end position="166"/>
    </location>
</feature>
<dbReference type="EMBL" id="LASV01000081">
    <property type="protein sequence ID" value="KKA23934.1"/>
    <property type="molecule type" value="Genomic_DNA"/>
</dbReference>
<dbReference type="Pfam" id="PF02845">
    <property type="entry name" value="CUE"/>
    <property type="match status" value="1"/>
</dbReference>
<dbReference type="GeneID" id="25314377"/>
<feature type="compositionally biased region" description="Polar residues" evidence="1">
    <location>
        <begin position="306"/>
        <end position="324"/>
    </location>
</feature>
<dbReference type="GO" id="GO:0006511">
    <property type="term" value="P:ubiquitin-dependent protein catabolic process"/>
    <property type="evidence" value="ECO:0007669"/>
    <property type="project" value="TreeGrafter"/>
</dbReference>
<evidence type="ECO:0000313" key="4">
    <source>
        <dbReference type="Proteomes" id="UP000053958"/>
    </source>
</evidence>
<dbReference type="PROSITE" id="PS51140">
    <property type="entry name" value="CUE"/>
    <property type="match status" value="1"/>
</dbReference>
<accession>A0A0F4Z0A2</accession>
<comment type="caution">
    <text evidence="3">The sequence shown here is derived from an EMBL/GenBank/DDBJ whole genome shotgun (WGS) entry which is preliminary data.</text>
</comment>
<feature type="compositionally biased region" description="Acidic residues" evidence="1">
    <location>
        <begin position="153"/>
        <end position="166"/>
    </location>
</feature>
<feature type="compositionally biased region" description="Basic and acidic residues" evidence="1">
    <location>
        <begin position="222"/>
        <end position="238"/>
    </location>
</feature>
<feature type="compositionally biased region" description="Pro residues" evidence="1">
    <location>
        <begin position="48"/>
        <end position="57"/>
    </location>
</feature>
<dbReference type="GO" id="GO:0005737">
    <property type="term" value="C:cytoplasm"/>
    <property type="evidence" value="ECO:0007669"/>
    <property type="project" value="TreeGrafter"/>
</dbReference>
<feature type="compositionally biased region" description="Basic and acidic residues" evidence="1">
    <location>
        <begin position="344"/>
        <end position="359"/>
    </location>
</feature>
<dbReference type="FunFam" id="1.10.8.10:FF:000064">
    <property type="entry name" value="Similar to CUE domain-containing protein"/>
    <property type="match status" value="1"/>
</dbReference>
<name>A0A0F4Z0A2_RASE3</name>
<dbReference type="STRING" id="1408163.A0A0F4Z0A2"/>
<dbReference type="CDD" id="cd14372">
    <property type="entry name" value="CUE_Cue5p_like"/>
    <property type="match status" value="1"/>
</dbReference>
<dbReference type="InterPro" id="IPR009060">
    <property type="entry name" value="UBA-like_sf"/>
</dbReference>
<evidence type="ECO:0000256" key="1">
    <source>
        <dbReference type="SAM" id="MobiDB-lite"/>
    </source>
</evidence>
<feature type="region of interest" description="Disordered" evidence="1">
    <location>
        <begin position="1"/>
        <end position="72"/>
    </location>
</feature>
<feature type="region of interest" description="Disordered" evidence="1">
    <location>
        <begin position="194"/>
        <end position="384"/>
    </location>
</feature>
<dbReference type="GO" id="GO:0031624">
    <property type="term" value="F:ubiquitin conjugating enzyme binding"/>
    <property type="evidence" value="ECO:0007669"/>
    <property type="project" value="TreeGrafter"/>
</dbReference>
<dbReference type="Proteomes" id="UP000053958">
    <property type="component" value="Unassembled WGS sequence"/>
</dbReference>
<evidence type="ECO:0000259" key="2">
    <source>
        <dbReference type="PROSITE" id="PS51140"/>
    </source>
</evidence>
<dbReference type="AlphaFoldDB" id="A0A0F4Z0A2"/>
<organism evidence="3 4">
    <name type="scientific">Rasamsonia emersonii (strain ATCC 16479 / CBS 393.64 / IMI 116815)</name>
    <dbReference type="NCBI Taxonomy" id="1408163"/>
    <lineage>
        <taxon>Eukaryota</taxon>
        <taxon>Fungi</taxon>
        <taxon>Dikarya</taxon>
        <taxon>Ascomycota</taxon>
        <taxon>Pezizomycotina</taxon>
        <taxon>Eurotiomycetes</taxon>
        <taxon>Eurotiomycetidae</taxon>
        <taxon>Eurotiales</taxon>
        <taxon>Trichocomaceae</taxon>
        <taxon>Rasamsonia</taxon>
    </lineage>
</organism>
<dbReference type="PANTHER" id="PTHR16461">
    <property type="entry name" value="TOLL-INTERACTING PROTEIN"/>
    <property type="match status" value="1"/>
</dbReference>
<feature type="domain" description="CUE" evidence="2">
    <location>
        <begin position="59"/>
        <end position="102"/>
    </location>
</feature>
<dbReference type="Gene3D" id="1.10.8.10">
    <property type="entry name" value="DNA helicase RuvA subunit, C-terminal domain"/>
    <property type="match status" value="1"/>
</dbReference>
<proteinExistence type="predicted"/>
<gene>
    <name evidence="3" type="ORF">T310_2026</name>
</gene>
<dbReference type="GO" id="GO:0043130">
    <property type="term" value="F:ubiquitin binding"/>
    <property type="evidence" value="ECO:0007669"/>
    <property type="project" value="InterPro"/>
</dbReference>
<feature type="compositionally biased region" description="Basic and acidic residues" evidence="1">
    <location>
        <begin position="371"/>
        <end position="384"/>
    </location>
</feature>
<dbReference type="InterPro" id="IPR003892">
    <property type="entry name" value="CUE"/>
</dbReference>